<evidence type="ECO:0000313" key="3">
    <source>
        <dbReference type="Proteomes" id="UP000652761"/>
    </source>
</evidence>
<dbReference type="Proteomes" id="UP000652761">
    <property type="component" value="Unassembled WGS sequence"/>
</dbReference>
<dbReference type="EMBL" id="NMUH01001678">
    <property type="protein sequence ID" value="MQL94449.1"/>
    <property type="molecule type" value="Genomic_DNA"/>
</dbReference>
<reference evidence="2" key="1">
    <citation type="submission" date="2017-07" db="EMBL/GenBank/DDBJ databases">
        <title>Taro Niue Genome Assembly and Annotation.</title>
        <authorList>
            <person name="Atibalentja N."/>
            <person name="Keating K."/>
            <person name="Fields C.J."/>
        </authorList>
    </citation>
    <scope>NUCLEOTIDE SEQUENCE</scope>
    <source>
        <strain evidence="2">Niue_2</strain>
        <tissue evidence="2">Leaf</tissue>
    </source>
</reference>
<comment type="caution">
    <text evidence="2">The sequence shown here is derived from an EMBL/GenBank/DDBJ whole genome shotgun (WGS) entry which is preliminary data.</text>
</comment>
<feature type="region of interest" description="Disordered" evidence="1">
    <location>
        <begin position="1"/>
        <end position="30"/>
    </location>
</feature>
<organism evidence="2 3">
    <name type="scientific">Colocasia esculenta</name>
    <name type="common">Wild taro</name>
    <name type="synonym">Arum esculentum</name>
    <dbReference type="NCBI Taxonomy" id="4460"/>
    <lineage>
        <taxon>Eukaryota</taxon>
        <taxon>Viridiplantae</taxon>
        <taxon>Streptophyta</taxon>
        <taxon>Embryophyta</taxon>
        <taxon>Tracheophyta</taxon>
        <taxon>Spermatophyta</taxon>
        <taxon>Magnoliopsida</taxon>
        <taxon>Liliopsida</taxon>
        <taxon>Araceae</taxon>
        <taxon>Aroideae</taxon>
        <taxon>Colocasieae</taxon>
        <taxon>Colocasia</taxon>
    </lineage>
</organism>
<dbReference type="OrthoDB" id="266020at2759"/>
<dbReference type="AlphaFoldDB" id="A0A843VTB6"/>
<dbReference type="PANTHER" id="PTHR33443">
    <property type="entry name" value="ZGC:112980"/>
    <property type="match status" value="1"/>
</dbReference>
<protein>
    <submittedName>
        <fullName evidence="2">Uncharacterized protein</fullName>
    </submittedName>
</protein>
<proteinExistence type="predicted"/>
<sequence length="346" mass="37945">MTLDRRAALVPAKSGTRRRGNGESEKEEWKSSAAGYVADISTLPPTNTPLSSTCCARASESLDGGVFSCLLRSHPARLPSNFPLPRIGLRVVSVFCRCWKANSLEEGCLSATGVVKFEVLEHSLPSVQLSSSQPEYFSLSSWIRYWVNRIRSQQQLSKAPTVGPREGKIFFFILSPLQLLSFSITFGCMSPQPVVLDISSDEEDAVFDGSGKDSLDCNSSLDWLSKMLELEDEPWESKDVVDVDELNCTAGMQKLSSVGSFTAKLDSDDDSDDDCKVLDDDPDNPVEEIQNEGNGSDELLIVGEKGQSGGDTRALDRADRVQVCHRWRRRAATTASIWLGDLLSGH</sequence>
<keyword evidence="3" id="KW-1185">Reference proteome</keyword>
<evidence type="ECO:0000313" key="2">
    <source>
        <dbReference type="EMBL" id="MQL94449.1"/>
    </source>
</evidence>
<evidence type="ECO:0000256" key="1">
    <source>
        <dbReference type="SAM" id="MobiDB-lite"/>
    </source>
</evidence>
<accession>A0A843VTB6</accession>
<dbReference type="PANTHER" id="PTHR33443:SF35">
    <property type="entry name" value="VQ DOMAIN-CONTAINING PROTEIN"/>
    <property type="match status" value="1"/>
</dbReference>
<feature type="compositionally biased region" description="Basic and acidic residues" evidence="1">
    <location>
        <begin position="20"/>
        <end position="30"/>
    </location>
</feature>
<gene>
    <name evidence="2" type="ORF">Taro_027109</name>
</gene>
<dbReference type="InterPro" id="IPR053234">
    <property type="entry name" value="RPM1_Interactor"/>
</dbReference>
<name>A0A843VTB6_COLES</name>